<organism evidence="1 2">
    <name type="scientific">Glarea lozoyensis (strain ATCC 74030 / MF5533)</name>
    <dbReference type="NCBI Taxonomy" id="1104152"/>
    <lineage>
        <taxon>Eukaryota</taxon>
        <taxon>Fungi</taxon>
        <taxon>Dikarya</taxon>
        <taxon>Ascomycota</taxon>
        <taxon>Pezizomycotina</taxon>
        <taxon>Leotiomycetes</taxon>
        <taxon>Helotiales</taxon>
        <taxon>Helotiaceae</taxon>
        <taxon>Glarea</taxon>
    </lineage>
</organism>
<proteinExistence type="predicted"/>
<keyword evidence="2" id="KW-1185">Reference proteome</keyword>
<evidence type="ECO:0000313" key="1">
    <source>
        <dbReference type="EMBL" id="EHK99862.1"/>
    </source>
</evidence>
<protein>
    <submittedName>
        <fullName evidence="1">Uncharacterized protein</fullName>
    </submittedName>
</protein>
<accession>H0ENI0</accession>
<reference evidence="1 2" key="1">
    <citation type="journal article" date="2012" name="Eukaryot. Cell">
        <title>Genome sequence of the fungus Glarea lozoyensis: the first genome sequence of a species from the Helotiaceae family.</title>
        <authorList>
            <person name="Youssar L."/>
            <person name="Gruening B.A."/>
            <person name="Erxleben A."/>
            <person name="Guenther S."/>
            <person name="Huettel W."/>
        </authorList>
    </citation>
    <scope>NUCLEOTIDE SEQUENCE [LARGE SCALE GENOMIC DNA]</scope>
    <source>
        <strain evidence="2">ATCC 74030 / MF5533</strain>
    </source>
</reference>
<name>H0ENI0_GLAL7</name>
<gene>
    <name evidence="1" type="ORF">M7I_4184</name>
</gene>
<dbReference type="HOGENOM" id="CLU_2885977_0_0_1"/>
<dbReference type="Proteomes" id="UP000005446">
    <property type="component" value="Unassembled WGS sequence"/>
</dbReference>
<evidence type="ECO:0000313" key="2">
    <source>
        <dbReference type="Proteomes" id="UP000005446"/>
    </source>
</evidence>
<dbReference type="InParanoid" id="H0ENI0"/>
<sequence length="63" mass="7432">MALGVLSQRPRSGAWVTTIMCKKYIRYLSTQYTKYRIFRQSLWINKKPQPVFRNYQGKSASNA</sequence>
<comment type="caution">
    <text evidence="1">The sequence shown here is derived from an EMBL/GenBank/DDBJ whole genome shotgun (WGS) entry which is preliminary data.</text>
</comment>
<dbReference type="EMBL" id="AGUE01000104">
    <property type="protein sequence ID" value="EHK99862.1"/>
    <property type="molecule type" value="Genomic_DNA"/>
</dbReference>
<dbReference type="AlphaFoldDB" id="H0ENI0"/>